<name>A0A934QNX0_9PSEU</name>
<dbReference type="AlphaFoldDB" id="A0A934QNX0"/>
<dbReference type="InterPro" id="IPR046253">
    <property type="entry name" value="DUF6286"/>
</dbReference>
<comment type="caution">
    <text evidence="3">The sequence shown here is derived from an EMBL/GenBank/DDBJ whole genome shotgun (WGS) entry which is preliminary data.</text>
</comment>
<dbReference type="Pfam" id="PF19803">
    <property type="entry name" value="DUF6286"/>
    <property type="match status" value="1"/>
</dbReference>
<keyword evidence="1" id="KW-0812">Transmembrane</keyword>
<sequence>MRVFVRLLSTLLGLALAAAGVLLALEVAWQWWRPQDAPLLVPWPSWRDALEGTGWDSTTVRVVAIIVAVAGLVLLFTASAARRRDVRLTDPAPGVTVTTSPRSLARVVGQHVRAQENVTSASVTASARKIRVRATSTLESEQELRPRLAESVSGLVGDLPLVRRPKVSVVVDSPRDRR</sequence>
<keyword evidence="1" id="KW-0472">Membrane</keyword>
<dbReference type="Proteomes" id="UP000635245">
    <property type="component" value="Unassembled WGS sequence"/>
</dbReference>
<keyword evidence="4" id="KW-1185">Reference proteome</keyword>
<organism evidence="3 4">
    <name type="scientific">Prauserella cavernicola</name>
    <dbReference type="NCBI Taxonomy" id="2800127"/>
    <lineage>
        <taxon>Bacteria</taxon>
        <taxon>Bacillati</taxon>
        <taxon>Actinomycetota</taxon>
        <taxon>Actinomycetes</taxon>
        <taxon>Pseudonocardiales</taxon>
        <taxon>Pseudonocardiaceae</taxon>
        <taxon>Prauserella</taxon>
    </lineage>
</organism>
<dbReference type="RefSeq" id="WP_200314647.1">
    <property type="nucleotide sequence ID" value="NZ_JAENJH010000001.1"/>
</dbReference>
<feature type="transmembrane region" description="Helical" evidence="1">
    <location>
        <begin position="60"/>
        <end position="78"/>
    </location>
</feature>
<evidence type="ECO:0000313" key="4">
    <source>
        <dbReference type="Proteomes" id="UP000635245"/>
    </source>
</evidence>
<accession>A0A934QNX0</accession>
<keyword evidence="1" id="KW-1133">Transmembrane helix</keyword>
<evidence type="ECO:0000313" key="3">
    <source>
        <dbReference type="EMBL" id="MBK1783376.1"/>
    </source>
</evidence>
<reference evidence="3" key="1">
    <citation type="submission" date="2020-12" db="EMBL/GenBank/DDBJ databases">
        <title>Prauserella sp. ASG 168, a novel actinomycete isolated from cave rock.</title>
        <authorList>
            <person name="Suriyachadkun C."/>
        </authorList>
    </citation>
    <scope>NUCLEOTIDE SEQUENCE</scope>
    <source>
        <strain evidence="3">ASG 168</strain>
    </source>
</reference>
<protein>
    <recommendedName>
        <fullName evidence="2">DUF6286 domain-containing protein</fullName>
    </recommendedName>
</protein>
<evidence type="ECO:0000256" key="1">
    <source>
        <dbReference type="SAM" id="Phobius"/>
    </source>
</evidence>
<gene>
    <name evidence="3" type="ORF">JHE00_03485</name>
</gene>
<dbReference type="EMBL" id="JAENJH010000001">
    <property type="protein sequence ID" value="MBK1783376.1"/>
    <property type="molecule type" value="Genomic_DNA"/>
</dbReference>
<evidence type="ECO:0000259" key="2">
    <source>
        <dbReference type="Pfam" id="PF19803"/>
    </source>
</evidence>
<feature type="domain" description="DUF6286" evidence="2">
    <location>
        <begin position="69"/>
        <end position="171"/>
    </location>
</feature>
<proteinExistence type="predicted"/>